<dbReference type="Proteomes" id="UP000298663">
    <property type="component" value="Chromosome X"/>
</dbReference>
<dbReference type="EMBL" id="AZBU02000001">
    <property type="protein sequence ID" value="TMS32483.1"/>
    <property type="molecule type" value="Genomic_DNA"/>
</dbReference>
<name>A0A4V6I730_STECR</name>
<accession>A0A4V6I730</accession>
<evidence type="ECO:0000313" key="1">
    <source>
        <dbReference type="EMBL" id="TMS32483.1"/>
    </source>
</evidence>
<comment type="caution">
    <text evidence="1">The sequence shown here is derived from an EMBL/GenBank/DDBJ whole genome shotgun (WGS) entry which is preliminary data.</text>
</comment>
<reference evidence="1 2" key="1">
    <citation type="journal article" date="2015" name="Genome Biol.">
        <title>Comparative genomics of Steinernema reveals deeply conserved gene regulatory networks.</title>
        <authorList>
            <person name="Dillman A.R."/>
            <person name="Macchietto M."/>
            <person name="Porter C.F."/>
            <person name="Rogers A."/>
            <person name="Williams B."/>
            <person name="Antoshechkin I."/>
            <person name="Lee M.M."/>
            <person name="Goodwin Z."/>
            <person name="Lu X."/>
            <person name="Lewis E.E."/>
            <person name="Goodrich-Blair H."/>
            <person name="Stock S.P."/>
            <person name="Adams B.J."/>
            <person name="Sternberg P.W."/>
            <person name="Mortazavi A."/>
        </authorList>
    </citation>
    <scope>NUCLEOTIDE SEQUENCE [LARGE SCALE GENOMIC DNA]</scope>
    <source>
        <strain evidence="1 2">ALL</strain>
    </source>
</reference>
<reference evidence="1 2" key="2">
    <citation type="journal article" date="2019" name="G3 (Bethesda)">
        <title>Hybrid Assembly of the Genome of the Entomopathogenic Nematode Steinernema carpocapsae Identifies the X-Chromosome.</title>
        <authorList>
            <person name="Serra L."/>
            <person name="Macchietto M."/>
            <person name="Macias-Munoz A."/>
            <person name="McGill C.J."/>
            <person name="Rodriguez I.M."/>
            <person name="Rodriguez B."/>
            <person name="Murad R."/>
            <person name="Mortazavi A."/>
        </authorList>
    </citation>
    <scope>NUCLEOTIDE SEQUENCE [LARGE SCALE GENOMIC DNA]</scope>
    <source>
        <strain evidence="1 2">ALL</strain>
    </source>
</reference>
<sequence length="186" mass="20921">MFKIVFVELLPLFGILSARFKLATFLGAFSDQIKRPAPSTPTKSTNSLMTLKVEVSTTKTTAFLKELNDQDLPPNPIADLIRGIINQDFGVNAPKTPRTAVITPPRPLKSPYVHVTHLAKLRNRPSSPIDKNWNRLRNHSNLIVPDHRVKKKRLPSDIPTLPLESLFEDISSSGFPCYALTHQEYQ</sequence>
<evidence type="ECO:0000313" key="2">
    <source>
        <dbReference type="Proteomes" id="UP000298663"/>
    </source>
</evidence>
<proteinExistence type="predicted"/>
<keyword evidence="2" id="KW-1185">Reference proteome</keyword>
<gene>
    <name evidence="1" type="ORF">L596_000313</name>
</gene>
<organism evidence="1 2">
    <name type="scientific">Steinernema carpocapsae</name>
    <name type="common">Entomopathogenic nematode</name>
    <dbReference type="NCBI Taxonomy" id="34508"/>
    <lineage>
        <taxon>Eukaryota</taxon>
        <taxon>Metazoa</taxon>
        <taxon>Ecdysozoa</taxon>
        <taxon>Nematoda</taxon>
        <taxon>Chromadorea</taxon>
        <taxon>Rhabditida</taxon>
        <taxon>Tylenchina</taxon>
        <taxon>Panagrolaimomorpha</taxon>
        <taxon>Strongyloidoidea</taxon>
        <taxon>Steinernematidae</taxon>
        <taxon>Steinernema</taxon>
    </lineage>
</organism>
<dbReference type="EMBL" id="CM016762">
    <property type="protein sequence ID" value="TMS32483.1"/>
    <property type="molecule type" value="Genomic_DNA"/>
</dbReference>
<dbReference type="AlphaFoldDB" id="A0A4V6I730"/>
<protein>
    <submittedName>
        <fullName evidence="1">Uncharacterized protein</fullName>
    </submittedName>
</protein>